<name>A0A0C5V2H8_9GAMM</name>
<proteinExistence type="inferred from homology"/>
<evidence type="ECO:0000256" key="6">
    <source>
        <dbReference type="ARBA" id="ARBA00023224"/>
    </source>
</evidence>
<dbReference type="PROSITE" id="PS50192">
    <property type="entry name" value="T_SNARE"/>
    <property type="match status" value="1"/>
</dbReference>
<evidence type="ECO:0000256" key="10">
    <source>
        <dbReference type="SAM" id="Phobius"/>
    </source>
</evidence>
<dbReference type="SMART" id="SM00283">
    <property type="entry name" value="MA"/>
    <property type="match status" value="1"/>
</dbReference>
<evidence type="ECO:0000256" key="2">
    <source>
        <dbReference type="ARBA" id="ARBA00022519"/>
    </source>
</evidence>
<evidence type="ECO:0000256" key="1">
    <source>
        <dbReference type="ARBA" id="ARBA00004429"/>
    </source>
</evidence>
<dbReference type="PROSITE" id="PS50111">
    <property type="entry name" value="CHEMOTAXIS_TRANSDUC_2"/>
    <property type="match status" value="1"/>
</dbReference>
<evidence type="ECO:0000256" key="7">
    <source>
        <dbReference type="ARBA" id="ARBA00029447"/>
    </source>
</evidence>
<dbReference type="RefSeq" id="WP_044616411.1">
    <property type="nucleotide sequence ID" value="NZ_CP007142.1"/>
</dbReference>
<accession>A0A0C5V2H8</accession>
<dbReference type="PANTHER" id="PTHR32089:SF119">
    <property type="entry name" value="METHYL-ACCEPTING CHEMOTAXIS PROTEIN CTPL"/>
    <property type="match status" value="1"/>
</dbReference>
<feature type="domain" description="T-SNARE coiled-coil homology" evidence="12">
    <location>
        <begin position="450"/>
        <end position="512"/>
    </location>
</feature>
<dbReference type="InterPro" id="IPR000727">
    <property type="entry name" value="T_SNARE_dom"/>
</dbReference>
<evidence type="ECO:0000259" key="11">
    <source>
        <dbReference type="PROSITE" id="PS50111"/>
    </source>
</evidence>
<dbReference type="InterPro" id="IPR003660">
    <property type="entry name" value="HAMP_dom"/>
</dbReference>
<dbReference type="GO" id="GO:0006935">
    <property type="term" value="P:chemotaxis"/>
    <property type="evidence" value="ECO:0007669"/>
    <property type="project" value="UniProtKB-ARBA"/>
</dbReference>
<gene>
    <name evidence="14" type="ORF">YC6258_01647</name>
</gene>
<dbReference type="CDD" id="cd06225">
    <property type="entry name" value="HAMP"/>
    <property type="match status" value="1"/>
</dbReference>
<dbReference type="PROSITE" id="PS50885">
    <property type="entry name" value="HAMP"/>
    <property type="match status" value="1"/>
</dbReference>
<dbReference type="GO" id="GO:0005886">
    <property type="term" value="C:plasma membrane"/>
    <property type="evidence" value="ECO:0007669"/>
    <property type="project" value="UniProtKB-SubCell"/>
</dbReference>
<dbReference type="Gene3D" id="1.10.287.950">
    <property type="entry name" value="Methyl-accepting chemotaxis protein"/>
    <property type="match status" value="1"/>
</dbReference>
<dbReference type="InterPro" id="IPR004089">
    <property type="entry name" value="MCPsignal_dom"/>
</dbReference>
<dbReference type="FunFam" id="1.10.287.950:FF:000001">
    <property type="entry name" value="Methyl-accepting chemotaxis sensory transducer"/>
    <property type="match status" value="1"/>
</dbReference>
<dbReference type="Proteomes" id="UP000032266">
    <property type="component" value="Chromosome"/>
</dbReference>
<evidence type="ECO:0000313" key="14">
    <source>
        <dbReference type="EMBL" id="AJQ93695.1"/>
    </source>
</evidence>
<keyword evidence="6 8" id="KW-0807">Transducer</keyword>
<feature type="transmembrane region" description="Helical" evidence="10">
    <location>
        <begin position="181"/>
        <end position="203"/>
    </location>
</feature>
<dbReference type="GO" id="GO:0007165">
    <property type="term" value="P:signal transduction"/>
    <property type="evidence" value="ECO:0007669"/>
    <property type="project" value="UniProtKB-KW"/>
</dbReference>
<keyword evidence="2" id="KW-1003">Cell membrane</keyword>
<dbReference type="HOGENOM" id="CLU_000445_107_27_6"/>
<evidence type="ECO:0000256" key="5">
    <source>
        <dbReference type="ARBA" id="ARBA00023136"/>
    </source>
</evidence>
<feature type="coiled-coil region" evidence="9">
    <location>
        <begin position="411"/>
        <end position="463"/>
    </location>
</feature>
<feature type="domain" description="Methyl-accepting transducer" evidence="11">
    <location>
        <begin position="263"/>
        <end position="499"/>
    </location>
</feature>
<keyword evidence="5 10" id="KW-0472">Membrane</keyword>
<protein>
    <submittedName>
        <fullName evidence="14">Methyl-accepting chemotaxis protein</fullName>
    </submittedName>
</protein>
<dbReference type="OrthoDB" id="2489132at2"/>
<dbReference type="SUPFAM" id="SSF58104">
    <property type="entry name" value="Methyl-accepting chemotaxis protein (MCP) signaling domain"/>
    <property type="match status" value="1"/>
</dbReference>
<evidence type="ECO:0000313" key="15">
    <source>
        <dbReference type="Proteomes" id="UP000032266"/>
    </source>
</evidence>
<dbReference type="PANTHER" id="PTHR32089">
    <property type="entry name" value="METHYL-ACCEPTING CHEMOTAXIS PROTEIN MCPB"/>
    <property type="match status" value="1"/>
</dbReference>
<dbReference type="Pfam" id="PF00015">
    <property type="entry name" value="MCPsignal"/>
    <property type="match status" value="1"/>
</dbReference>
<keyword evidence="3 10" id="KW-0812">Transmembrane</keyword>
<evidence type="ECO:0000256" key="4">
    <source>
        <dbReference type="ARBA" id="ARBA00022989"/>
    </source>
</evidence>
<feature type="transmembrane region" description="Helical" evidence="10">
    <location>
        <begin position="50"/>
        <end position="68"/>
    </location>
</feature>
<reference evidence="14 15" key="1">
    <citation type="submission" date="2014-01" db="EMBL/GenBank/DDBJ databases">
        <title>Full genme sequencing of cellulolytic bacterium Gynuella sunshinyii YC6258T gen. nov., sp. nov.</title>
        <authorList>
            <person name="Khan H."/>
            <person name="Chung E.J."/>
            <person name="Chung Y.R."/>
        </authorList>
    </citation>
    <scope>NUCLEOTIDE SEQUENCE [LARGE SCALE GENOMIC DNA]</scope>
    <source>
        <strain evidence="14 15">YC6258</strain>
    </source>
</reference>
<organism evidence="14 15">
    <name type="scientific">Gynuella sunshinyii YC6258</name>
    <dbReference type="NCBI Taxonomy" id="1445510"/>
    <lineage>
        <taxon>Bacteria</taxon>
        <taxon>Pseudomonadati</taxon>
        <taxon>Pseudomonadota</taxon>
        <taxon>Gammaproteobacteria</taxon>
        <taxon>Oceanospirillales</taxon>
        <taxon>Saccharospirillaceae</taxon>
        <taxon>Gynuella</taxon>
    </lineage>
</organism>
<dbReference type="KEGG" id="gsn:YC6258_01647"/>
<comment type="similarity">
    <text evidence="7">Belongs to the methyl-accepting chemotaxis (MCP) protein family.</text>
</comment>
<dbReference type="AlphaFoldDB" id="A0A0C5V2H8"/>
<dbReference type="STRING" id="1445510.YC6258_01647"/>
<evidence type="ECO:0000259" key="13">
    <source>
        <dbReference type="PROSITE" id="PS50885"/>
    </source>
</evidence>
<keyword evidence="2" id="KW-0997">Cell inner membrane</keyword>
<dbReference type="EMBL" id="CP007142">
    <property type="protein sequence ID" value="AJQ93695.1"/>
    <property type="molecule type" value="Genomic_DNA"/>
</dbReference>
<evidence type="ECO:0000256" key="8">
    <source>
        <dbReference type="PROSITE-ProRule" id="PRU00284"/>
    </source>
</evidence>
<comment type="subcellular location">
    <subcellularLocation>
        <location evidence="1">Cell inner membrane</location>
        <topology evidence="1">Multi-pass membrane protein</topology>
    </subcellularLocation>
</comment>
<evidence type="ECO:0000256" key="9">
    <source>
        <dbReference type="SAM" id="Coils"/>
    </source>
</evidence>
<dbReference type="Pfam" id="PF00672">
    <property type="entry name" value="HAMP"/>
    <property type="match status" value="1"/>
</dbReference>
<evidence type="ECO:0000259" key="12">
    <source>
        <dbReference type="PROSITE" id="PS50192"/>
    </source>
</evidence>
<evidence type="ECO:0000256" key="3">
    <source>
        <dbReference type="ARBA" id="ARBA00022692"/>
    </source>
</evidence>
<dbReference type="SMART" id="SM00304">
    <property type="entry name" value="HAMP"/>
    <property type="match status" value="2"/>
</dbReference>
<sequence length="535" mass="58121">MNKYVSVQAKILIPLAVIFLVTMGLVSAYSANQQKQEAVINSTDNTTALINAYMDSLNAMMFSGSMAMRETLRQKIMSQEEVKETRVLRGEAVTNLFGPGFDSEKPVDELDRKGLNGERSVVLEKIEGERVLTIVQPFFASENHNGTNCLSCHNVPENTLLGAIRMSYSLGKIDSAVEKGIWTMLGINVAIFAVGLVLIGLLVRSVVISPLRQVRQTMSAVAANTDLSLRIHLKSHDEFKDVGLAINEMLDHFSLTIKDLINTGHRLSRSSDQLLEVADQTQHDISDQEQQVHYLTTAIEQMSEAARDVAENSASAKAAAQQALDDAIRGKLQVDEVAASIKELANKVEGASTVVTRLAEGTEQIRNILGAITGIAEQTNLLALNAAIEAARAGDQGRGFAVVADEVRNLAMRTQKETQEINNTIQRLNDASEEAIKVMADGVDQAATNVDQARQANSALEAITLAVSDITDLNTRIATAVEEQSAVAQEINRNIHTINKISESSNQGATRTAETGRDVSEVTDSLNQLVNRFRV</sequence>
<keyword evidence="9" id="KW-0175">Coiled coil</keyword>
<feature type="transmembrane region" description="Helical" evidence="10">
    <location>
        <begin position="12"/>
        <end position="30"/>
    </location>
</feature>
<dbReference type="Gene3D" id="3.30.450.290">
    <property type="match status" value="1"/>
</dbReference>
<feature type="domain" description="HAMP" evidence="13">
    <location>
        <begin position="205"/>
        <end position="258"/>
    </location>
</feature>
<keyword evidence="15" id="KW-1185">Reference proteome</keyword>
<keyword evidence="4 10" id="KW-1133">Transmembrane helix</keyword>